<organism evidence="1 2">
    <name type="scientific">Truncatella angustata</name>
    <dbReference type="NCBI Taxonomy" id="152316"/>
    <lineage>
        <taxon>Eukaryota</taxon>
        <taxon>Fungi</taxon>
        <taxon>Dikarya</taxon>
        <taxon>Ascomycota</taxon>
        <taxon>Pezizomycotina</taxon>
        <taxon>Sordariomycetes</taxon>
        <taxon>Xylariomycetidae</taxon>
        <taxon>Amphisphaeriales</taxon>
        <taxon>Sporocadaceae</taxon>
        <taxon>Truncatella</taxon>
    </lineage>
</organism>
<dbReference type="SUPFAM" id="SSF48208">
    <property type="entry name" value="Six-hairpin glycosidases"/>
    <property type="match status" value="1"/>
</dbReference>
<evidence type="ECO:0000313" key="2">
    <source>
        <dbReference type="Proteomes" id="UP000758603"/>
    </source>
</evidence>
<sequence>MVAASYIGGLLSRTAWLISIEETSRAAHKSYKSNTIDALQVLQGWYDNTTGLWDTTGWWNSANCLTVLADFASLDEDILLENGLNVADIIQNTYEQAQLTTIQAEKTINAAGMTVSSYTRISKRDNIEARGFDNFLNDYYDDEGWWALAMIHSNDIGVHGLGDQQYLKAAVDIFEDMKKGNSTCGGIYWSKVTAYTNAIANELYLSVAASLANRMPNKQYYLDIANEQWNWFKSSGLINSDNLINDGLDDNCLNNGQKTWTCKMNMFVSTAIPAKQPELDNQGVILGGLTELYKATRNVTLLLEAQTIATTAINTLAVNGTLYEGCEPDCGSDGAQFKGIFMRNLKYLQEVAPKASYKAFIMQNAESIWDNDRDNQTQLGVTWTGPYTTASAGTQSSALDALLAALTIT</sequence>
<proteinExistence type="predicted"/>
<evidence type="ECO:0000313" key="1">
    <source>
        <dbReference type="EMBL" id="KAH6659798.1"/>
    </source>
</evidence>
<dbReference type="Pfam" id="PF03663">
    <property type="entry name" value="Glyco_hydro_76"/>
    <property type="match status" value="2"/>
</dbReference>
<keyword evidence="2" id="KW-1185">Reference proteome</keyword>
<comment type="caution">
    <text evidence="1">The sequence shown here is derived from an EMBL/GenBank/DDBJ whole genome shotgun (WGS) entry which is preliminary data.</text>
</comment>
<gene>
    <name evidence="1" type="ORF">BKA67DRAFT_666663</name>
</gene>
<dbReference type="RefSeq" id="XP_045963929.1">
    <property type="nucleotide sequence ID" value="XM_046108594.1"/>
</dbReference>
<accession>A0A9P8UX53</accession>
<dbReference type="GO" id="GO:0016052">
    <property type="term" value="P:carbohydrate catabolic process"/>
    <property type="evidence" value="ECO:0007669"/>
    <property type="project" value="InterPro"/>
</dbReference>
<protein>
    <submittedName>
        <fullName evidence="1">Six-hairpin glycosidase-like protein</fullName>
    </submittedName>
</protein>
<keyword evidence="1" id="KW-0378">Hydrolase</keyword>
<dbReference type="PANTHER" id="PTHR47791">
    <property type="entry name" value="MEIOTICALLY UP-REGULATED GENE 191 PROTEIN"/>
    <property type="match status" value="1"/>
</dbReference>
<dbReference type="Proteomes" id="UP000758603">
    <property type="component" value="Unassembled WGS sequence"/>
</dbReference>
<name>A0A9P8UX53_9PEZI</name>
<dbReference type="PANTHER" id="PTHR47791:SF1">
    <property type="entry name" value="ENDO MANNANASE, GH76 FAMILY (EUROFUNG)"/>
    <property type="match status" value="1"/>
</dbReference>
<dbReference type="InterPro" id="IPR005198">
    <property type="entry name" value="Glyco_hydro_76"/>
</dbReference>
<dbReference type="AlphaFoldDB" id="A0A9P8UX53"/>
<dbReference type="EMBL" id="JAGPXC010000001">
    <property type="protein sequence ID" value="KAH6659798.1"/>
    <property type="molecule type" value="Genomic_DNA"/>
</dbReference>
<keyword evidence="1" id="KW-0326">Glycosidase</keyword>
<dbReference type="GO" id="GO:0008496">
    <property type="term" value="F:mannan endo-1,6-alpha-mannosidase activity"/>
    <property type="evidence" value="ECO:0007669"/>
    <property type="project" value="UniProtKB-UniRule"/>
</dbReference>
<dbReference type="Gene3D" id="1.50.10.20">
    <property type="match status" value="2"/>
</dbReference>
<dbReference type="InterPro" id="IPR008928">
    <property type="entry name" value="6-hairpin_glycosidase_sf"/>
</dbReference>
<dbReference type="InterPro" id="IPR053169">
    <property type="entry name" value="MUG_Protein"/>
</dbReference>
<reference evidence="1" key="1">
    <citation type="journal article" date="2021" name="Nat. Commun.">
        <title>Genetic determinants of endophytism in the Arabidopsis root mycobiome.</title>
        <authorList>
            <person name="Mesny F."/>
            <person name="Miyauchi S."/>
            <person name="Thiergart T."/>
            <person name="Pickel B."/>
            <person name="Atanasova L."/>
            <person name="Karlsson M."/>
            <person name="Huettel B."/>
            <person name="Barry K.W."/>
            <person name="Haridas S."/>
            <person name="Chen C."/>
            <person name="Bauer D."/>
            <person name="Andreopoulos W."/>
            <person name="Pangilinan J."/>
            <person name="LaButti K."/>
            <person name="Riley R."/>
            <person name="Lipzen A."/>
            <person name="Clum A."/>
            <person name="Drula E."/>
            <person name="Henrissat B."/>
            <person name="Kohler A."/>
            <person name="Grigoriev I.V."/>
            <person name="Martin F.M."/>
            <person name="Hacquard S."/>
        </authorList>
    </citation>
    <scope>NUCLEOTIDE SEQUENCE</scope>
    <source>
        <strain evidence="1">MPI-SDFR-AT-0073</strain>
    </source>
</reference>
<dbReference type="GeneID" id="70137485"/>
<dbReference type="OrthoDB" id="9984024at2759"/>